<proteinExistence type="predicted"/>
<evidence type="ECO:0000313" key="1">
    <source>
        <dbReference type="EMBL" id="GIE03389.1"/>
    </source>
</evidence>
<accession>A0ABQ3Z1D4</accession>
<organism evidence="1 2">
    <name type="scientific">Paractinoplanes durhamensis</name>
    <dbReference type="NCBI Taxonomy" id="113563"/>
    <lineage>
        <taxon>Bacteria</taxon>
        <taxon>Bacillati</taxon>
        <taxon>Actinomycetota</taxon>
        <taxon>Actinomycetes</taxon>
        <taxon>Micromonosporales</taxon>
        <taxon>Micromonosporaceae</taxon>
        <taxon>Paractinoplanes</taxon>
    </lineage>
</organism>
<protein>
    <submittedName>
        <fullName evidence="1">Uncharacterized protein</fullName>
    </submittedName>
</protein>
<dbReference type="RefSeq" id="WP_203729249.1">
    <property type="nucleotide sequence ID" value="NZ_BAAATX010000006.1"/>
</dbReference>
<comment type="caution">
    <text evidence="1">The sequence shown here is derived from an EMBL/GenBank/DDBJ whole genome shotgun (WGS) entry which is preliminary data.</text>
</comment>
<evidence type="ECO:0000313" key="2">
    <source>
        <dbReference type="Proteomes" id="UP000637628"/>
    </source>
</evidence>
<keyword evidence="2" id="KW-1185">Reference proteome</keyword>
<dbReference type="Proteomes" id="UP000637628">
    <property type="component" value="Unassembled WGS sequence"/>
</dbReference>
<name>A0ABQ3Z1D4_9ACTN</name>
<gene>
    <name evidence="1" type="ORF">Adu01nite_47390</name>
</gene>
<sequence>MVMALRLATRRSPATTAGRLRHLLAEPAQADPQVTADLRALHAEVLLQCGDLDGALDASVAAAHAAGTLHHRDWPRLITALLISADLAVWAGHPHAVAACDSTLSAFTGLDRPDPDRETVAAALHAVAVFHHTDAGHGYTLLDNLSRTVPQGPIDAMLAAGLAAMRTGPRVGGRPRHGVPPPVPGGVLQPRLDTTTAAYLASRVHARPRHDQAVVS</sequence>
<reference evidence="1 2" key="1">
    <citation type="submission" date="2021-01" db="EMBL/GenBank/DDBJ databases">
        <title>Whole genome shotgun sequence of Actinoplanes durhamensis NBRC 14914.</title>
        <authorList>
            <person name="Komaki H."/>
            <person name="Tamura T."/>
        </authorList>
    </citation>
    <scope>NUCLEOTIDE SEQUENCE [LARGE SCALE GENOMIC DNA]</scope>
    <source>
        <strain evidence="1 2">NBRC 14914</strain>
    </source>
</reference>
<dbReference type="EMBL" id="BOML01000038">
    <property type="protein sequence ID" value="GIE03389.1"/>
    <property type="molecule type" value="Genomic_DNA"/>
</dbReference>